<dbReference type="Proteomes" id="UP000642265">
    <property type="component" value="Unassembled WGS sequence"/>
</dbReference>
<feature type="compositionally biased region" description="Low complexity" evidence="2">
    <location>
        <begin position="622"/>
        <end position="634"/>
    </location>
</feature>
<evidence type="ECO:0000256" key="2">
    <source>
        <dbReference type="SAM" id="MobiDB-lite"/>
    </source>
</evidence>
<feature type="coiled-coil region" evidence="1">
    <location>
        <begin position="694"/>
        <end position="728"/>
    </location>
</feature>
<feature type="compositionally biased region" description="Basic and acidic residues" evidence="2">
    <location>
        <begin position="639"/>
        <end position="649"/>
    </location>
</feature>
<keyword evidence="1" id="KW-0175">Coiled coil</keyword>
<accession>A0A8I0N1T5</accession>
<feature type="region of interest" description="Disordered" evidence="2">
    <location>
        <begin position="622"/>
        <end position="649"/>
    </location>
</feature>
<evidence type="ECO:0000313" key="4">
    <source>
        <dbReference type="Proteomes" id="UP000642265"/>
    </source>
</evidence>
<evidence type="ECO:0008006" key="5">
    <source>
        <dbReference type="Google" id="ProtNLM"/>
    </source>
</evidence>
<gene>
    <name evidence="3" type="ORF">IH622_03620</name>
</gene>
<protein>
    <recommendedName>
        <fullName evidence="5">Portal protein</fullName>
    </recommendedName>
</protein>
<evidence type="ECO:0000256" key="1">
    <source>
        <dbReference type="SAM" id="Coils"/>
    </source>
</evidence>
<proteinExistence type="predicted"/>
<dbReference type="EMBL" id="JACZKO010000011">
    <property type="protein sequence ID" value="MBE0559908.1"/>
    <property type="molecule type" value="Genomic_DNA"/>
</dbReference>
<comment type="caution">
    <text evidence="3">The sequence shown here is derived from an EMBL/GenBank/DDBJ whole genome shotgun (WGS) entry which is preliminary data.</text>
</comment>
<dbReference type="AlphaFoldDB" id="A0A8I0N1T5"/>
<evidence type="ECO:0000313" key="3">
    <source>
        <dbReference type="EMBL" id="MBE0559908.1"/>
    </source>
</evidence>
<feature type="compositionally biased region" description="Basic and acidic residues" evidence="2">
    <location>
        <begin position="472"/>
        <end position="484"/>
    </location>
</feature>
<sequence length="760" mass="85331">MIDDELELGPDEAAEDEALPKAEDATAWLRVIEHAEKVFEPYQDAADNIDELYGDLEKLGNINRDRDFQLFWANIQVLAPSIYARPPVPVVVPKFPDNKPVLETTSEVLERCTVVSFDLSAINEVMLSIRDDLAILSRGAPWVRYENKNGKERVCIEHKDRKDFLHEPARQWPDVGWVAGRAWITKDEMKARFGDISGDAYEDAEYSIQKDDKQNGADDGLKKAGVWEIWSKTLNKVIWVTRGVEKVLDSDKPHLNLEGFFPCPKPAYGTLARRSLIPIPDMLYYKDQLEEIKGLTKRIHALSEAVKVKGFYPAAGEQGDAIETAMKVNDDRKIMVPVSGWEAFGEAGAPIVWLPVDMIVQTITALVALRKQVIDDVYQIMGLSDIMRGSTEASETATAQSIKAQYGSVRIRDKQEEIVRVARELTRICAEIIAENFSQKTIEEMCQMELPTAAAIKKQIKEIEEGAKKQLQDKAKEVAEKAKSSPELAQQAQQNPEQAQVAFAQMQEQIMQQAQQQIEKLSSTVTIDQVMEVLRDQRIRPFTLDIETDSTIQPDEQAEKQARNEFMGAFTQTTAALGQLVSTTPEAAPLAGAMLKFVLAPYRAGRELNGQIDTFVEALQAKAQQPQENPQAEALKAQAENEQKRTDGELEVKRGEIQLREHEMVLKAQTDERKTQMEMALKTQEAQTKQAETAQKMKLEAEQAQRDAEKHRQEMEMGAWEIEKLRAEVSRMDTETAGKAQEQTLAASVVSPVVVQGEGI</sequence>
<name>A0A8I0N1T5_BRUAN</name>
<reference evidence="3" key="2">
    <citation type="submission" date="2020-10" db="EMBL/GenBank/DDBJ databases">
        <title>Enrichment of novel Verrucomicrobia, Bacteroidetes and Krumholzibacteria in an oxygen-limited, methane- and iron-fed bioreactor inoculated with Bothnian Sea sediments.</title>
        <authorList>
            <person name="Martins P.D."/>
            <person name="de Jong A."/>
            <person name="Lenstra W.K."/>
            <person name="van Helmond N.A.G.M."/>
            <person name="Slomp C.P."/>
            <person name="Jetten M.S.M."/>
            <person name="Welte C.U."/>
            <person name="Rasigraf O."/>
        </authorList>
    </citation>
    <scope>NUCLEOTIDE SEQUENCE</scope>
    <source>
        <strain evidence="3">MAG47</strain>
    </source>
</reference>
<organism evidence="3 4">
    <name type="scientific">Brucella anthropi</name>
    <name type="common">Ochrobactrum anthropi</name>
    <dbReference type="NCBI Taxonomy" id="529"/>
    <lineage>
        <taxon>Bacteria</taxon>
        <taxon>Pseudomonadati</taxon>
        <taxon>Pseudomonadota</taxon>
        <taxon>Alphaproteobacteria</taxon>
        <taxon>Hyphomicrobiales</taxon>
        <taxon>Brucellaceae</taxon>
        <taxon>Brucella/Ochrobactrum group</taxon>
        <taxon>Brucella</taxon>
    </lineage>
</organism>
<feature type="region of interest" description="Disordered" evidence="2">
    <location>
        <begin position="472"/>
        <end position="496"/>
    </location>
</feature>
<reference evidence="3" key="1">
    <citation type="submission" date="2020-09" db="EMBL/GenBank/DDBJ databases">
        <authorList>
            <person name="Dalcin Martins P."/>
        </authorList>
    </citation>
    <scope>NUCLEOTIDE SEQUENCE</scope>
    <source>
        <strain evidence="3">MAG47</strain>
    </source>
</reference>